<evidence type="ECO:0000256" key="1">
    <source>
        <dbReference type="SAM" id="SignalP"/>
    </source>
</evidence>
<dbReference type="AlphaFoldDB" id="A0A845AG58"/>
<feature type="chain" id="PRO_5032383508" evidence="1">
    <location>
        <begin position="24"/>
        <end position="356"/>
    </location>
</feature>
<comment type="caution">
    <text evidence="2">The sequence shown here is derived from an EMBL/GenBank/DDBJ whole genome shotgun (WGS) entry which is preliminary data.</text>
</comment>
<dbReference type="RefSeq" id="WP_160752498.1">
    <property type="nucleotide sequence ID" value="NZ_WTYA01000003.1"/>
</dbReference>
<protein>
    <submittedName>
        <fullName evidence="2">Uncharacterized protein</fullName>
    </submittedName>
</protein>
<name>A0A845AG58_9SPHN</name>
<evidence type="ECO:0000313" key="2">
    <source>
        <dbReference type="EMBL" id="MXP28193.1"/>
    </source>
</evidence>
<evidence type="ECO:0000313" key="3">
    <source>
        <dbReference type="Proteomes" id="UP000439780"/>
    </source>
</evidence>
<reference evidence="2 3" key="1">
    <citation type="submission" date="2019-12" db="EMBL/GenBank/DDBJ databases">
        <title>Genomic-based taxomic classification of the family Erythrobacteraceae.</title>
        <authorList>
            <person name="Xu L."/>
        </authorList>
    </citation>
    <scope>NUCLEOTIDE SEQUENCE [LARGE SCALE GENOMIC DNA]</scope>
    <source>
        <strain evidence="2 3">KEMB 9005-328</strain>
    </source>
</reference>
<dbReference type="Proteomes" id="UP000439780">
    <property type="component" value="Unassembled WGS sequence"/>
</dbReference>
<sequence length="356" mass="39047">MGGFFLKIGLALLGMAGAQPAFAQDVATSAQQEVVHLPTFPPPCRRVGDVPTLTIDPAIAADLAEIGLDRAGVFERMKETSIPETMGCWAMPVGDFDGQLISVGMAQWNFGTGSLQPVLAEWRDSFHSHRKAKRALKELAPVYGKLLFSKGCLSDPVTDKCRNGILAAHGPDGKLNPEMISELTALFESDRMLEVQLNHYLAVLEKVRGDLQRVFPDGPITMRKVRWAIDMRVQQGGLPPSDDIARLRRKIAAMTPAARWTRLDAIFAWYEAISQSLDQDGVSRDYAWNVGQWRCLMRSGQIDDEQYELLAITFLRSRSATGNSGRWQALTFSRRAKIVLGVGSVSGVQNGSCAGA</sequence>
<dbReference type="EMBL" id="WTYA01000003">
    <property type="protein sequence ID" value="MXP28193.1"/>
    <property type="molecule type" value="Genomic_DNA"/>
</dbReference>
<organism evidence="2 3">
    <name type="scientific">Qipengyuania algicida</name>
    <dbReference type="NCBI Taxonomy" id="1836209"/>
    <lineage>
        <taxon>Bacteria</taxon>
        <taxon>Pseudomonadati</taxon>
        <taxon>Pseudomonadota</taxon>
        <taxon>Alphaproteobacteria</taxon>
        <taxon>Sphingomonadales</taxon>
        <taxon>Erythrobacteraceae</taxon>
        <taxon>Qipengyuania</taxon>
    </lineage>
</organism>
<dbReference type="OrthoDB" id="7536694at2"/>
<keyword evidence="3" id="KW-1185">Reference proteome</keyword>
<accession>A0A845AG58</accession>
<keyword evidence="1" id="KW-0732">Signal</keyword>
<gene>
    <name evidence="2" type="ORF">GRI58_05085</name>
</gene>
<feature type="signal peptide" evidence="1">
    <location>
        <begin position="1"/>
        <end position="23"/>
    </location>
</feature>
<proteinExistence type="predicted"/>